<proteinExistence type="predicted"/>
<accession>A0A5N6NFY6</accession>
<name>A0A5N6NFY6_9ASTR</name>
<dbReference type="EMBL" id="SZYD01000011">
    <property type="protein sequence ID" value="KAD4887996.1"/>
    <property type="molecule type" value="Genomic_DNA"/>
</dbReference>
<evidence type="ECO:0000313" key="2">
    <source>
        <dbReference type="Proteomes" id="UP000326396"/>
    </source>
</evidence>
<dbReference type="Proteomes" id="UP000326396">
    <property type="component" value="Linkage Group LG19"/>
</dbReference>
<comment type="caution">
    <text evidence="1">The sequence shown here is derived from an EMBL/GenBank/DDBJ whole genome shotgun (WGS) entry which is preliminary data.</text>
</comment>
<protein>
    <submittedName>
        <fullName evidence="1">Uncharacterized protein</fullName>
    </submittedName>
</protein>
<gene>
    <name evidence="1" type="ORF">E3N88_20069</name>
</gene>
<dbReference type="AlphaFoldDB" id="A0A5N6NFY6"/>
<reference evidence="1 2" key="1">
    <citation type="submission" date="2019-05" db="EMBL/GenBank/DDBJ databases">
        <title>Mikania micrantha, genome provides insights into the molecular mechanism of rapid growth.</title>
        <authorList>
            <person name="Liu B."/>
        </authorList>
    </citation>
    <scope>NUCLEOTIDE SEQUENCE [LARGE SCALE GENOMIC DNA]</scope>
    <source>
        <strain evidence="1">NLD-2019</strain>
        <tissue evidence="1">Leaf</tissue>
    </source>
</reference>
<organism evidence="1 2">
    <name type="scientific">Mikania micrantha</name>
    <name type="common">bitter vine</name>
    <dbReference type="NCBI Taxonomy" id="192012"/>
    <lineage>
        <taxon>Eukaryota</taxon>
        <taxon>Viridiplantae</taxon>
        <taxon>Streptophyta</taxon>
        <taxon>Embryophyta</taxon>
        <taxon>Tracheophyta</taxon>
        <taxon>Spermatophyta</taxon>
        <taxon>Magnoliopsida</taxon>
        <taxon>eudicotyledons</taxon>
        <taxon>Gunneridae</taxon>
        <taxon>Pentapetalae</taxon>
        <taxon>asterids</taxon>
        <taxon>campanulids</taxon>
        <taxon>Asterales</taxon>
        <taxon>Asteraceae</taxon>
        <taxon>Asteroideae</taxon>
        <taxon>Heliantheae alliance</taxon>
        <taxon>Eupatorieae</taxon>
        <taxon>Mikania</taxon>
    </lineage>
</organism>
<keyword evidence="2" id="KW-1185">Reference proteome</keyword>
<evidence type="ECO:0000313" key="1">
    <source>
        <dbReference type="EMBL" id="KAD4887996.1"/>
    </source>
</evidence>
<sequence length="111" mass="12331">MMNVGENRVQNGVLDCPELKNEEKFLSVEQLDSSRYAKEGLRVLRDALQTKNTAKSSSKHPFEAIRSCGSHPETCFQALIVVLTADIRQIRITPLLPVARYSATSALSGRQ</sequence>